<dbReference type="Pfam" id="PF01547">
    <property type="entry name" value="SBP_bac_1"/>
    <property type="match status" value="1"/>
</dbReference>
<name>A0A5B8T0U1_LEUPS</name>
<dbReference type="GO" id="GO:1901982">
    <property type="term" value="F:maltose binding"/>
    <property type="evidence" value="ECO:0007669"/>
    <property type="project" value="TreeGrafter"/>
</dbReference>
<evidence type="ECO:0000313" key="4">
    <source>
        <dbReference type="EMBL" id="QEA42271.1"/>
    </source>
</evidence>
<sequence>MDIKKVAIGVAVVVVAGGGFFALNQASNNDSGSSSKTISFWYGGDGDTDIKPIIKEFTKETGINVKIQSVPWSQYNDKLLTAAASKSGPDLMVMGTTSVPNFVSSKSLMDISDIIKKDKNLQPNNFFKGNVATTKVNGRYYGVPWYTETRVLYYRKDLLKTVGYNEAPKNWNELYDAAYKLSQRSGKDTYGFSIDQSEPTFGFMMARQNGATLLSKDGKTEFNQKPMVETLDYLKKFVKNGVSPKEDLKLSIGESFGNKGLLPMFVSGPWMVKSIEKDSGLKDSQWGVAQLPSGKDNNMSNTGGGDLAVFKYTSHKTEAVKLMKFLSKRENQIKYYKNSNSLPARKDAWNDKSLQNSKVQVIKNQLSSSQPMPLIKQWDQIGQNYIKAWEKISVENADTQKTLDTFNDQTNKSINKSK</sequence>
<dbReference type="Proteomes" id="UP000321296">
    <property type="component" value="Chromosome"/>
</dbReference>
<dbReference type="AlphaFoldDB" id="A0A5B8T0U1"/>
<dbReference type="PANTHER" id="PTHR30061">
    <property type="entry name" value="MALTOSE-BINDING PERIPLASMIC PROTEIN"/>
    <property type="match status" value="1"/>
</dbReference>
<keyword evidence="2" id="KW-0813">Transport</keyword>
<dbReference type="InterPro" id="IPR006059">
    <property type="entry name" value="SBP"/>
</dbReference>
<evidence type="ECO:0000256" key="1">
    <source>
        <dbReference type="ARBA" id="ARBA00008520"/>
    </source>
</evidence>
<evidence type="ECO:0000256" key="2">
    <source>
        <dbReference type="ARBA" id="ARBA00022448"/>
    </source>
</evidence>
<dbReference type="Gene3D" id="3.40.190.10">
    <property type="entry name" value="Periplasmic binding protein-like II"/>
    <property type="match status" value="2"/>
</dbReference>
<protein>
    <submittedName>
        <fullName evidence="4">Extracellular solute-binding protein</fullName>
    </submittedName>
</protein>
<reference evidence="4 5" key="1">
    <citation type="submission" date="2019-06" db="EMBL/GenBank/DDBJ databases">
        <title>Genome analyses of bacteria isolated from kimchi.</title>
        <authorList>
            <person name="Lee S."/>
            <person name="Ahn S."/>
            <person name="Roh S."/>
        </authorList>
    </citation>
    <scope>NUCLEOTIDE SEQUENCE [LARGE SCALE GENOMIC DNA]</scope>
    <source>
        <strain evidence="4 5">CBA3630</strain>
    </source>
</reference>
<accession>A0A5B8T0U1</accession>
<dbReference type="KEGG" id="lpse:FGL85_06995"/>
<dbReference type="EMBL" id="CP042383">
    <property type="protein sequence ID" value="QEA42271.1"/>
    <property type="molecule type" value="Genomic_DNA"/>
</dbReference>
<dbReference type="RefSeq" id="WP_147651407.1">
    <property type="nucleotide sequence ID" value="NZ_CP042383.1"/>
</dbReference>
<evidence type="ECO:0000256" key="3">
    <source>
        <dbReference type="ARBA" id="ARBA00022729"/>
    </source>
</evidence>
<dbReference type="GO" id="GO:0042956">
    <property type="term" value="P:maltodextrin transmembrane transport"/>
    <property type="evidence" value="ECO:0007669"/>
    <property type="project" value="TreeGrafter"/>
</dbReference>
<proteinExistence type="inferred from homology"/>
<gene>
    <name evidence="4" type="ORF">FGL85_06995</name>
</gene>
<dbReference type="SUPFAM" id="SSF53850">
    <property type="entry name" value="Periplasmic binding protein-like II"/>
    <property type="match status" value="1"/>
</dbReference>
<keyword evidence="3" id="KW-0732">Signal</keyword>
<evidence type="ECO:0000313" key="5">
    <source>
        <dbReference type="Proteomes" id="UP000321296"/>
    </source>
</evidence>
<organism evidence="4 5">
    <name type="scientific">Leuconostoc pseudomesenteroides</name>
    <dbReference type="NCBI Taxonomy" id="33968"/>
    <lineage>
        <taxon>Bacteria</taxon>
        <taxon>Bacillati</taxon>
        <taxon>Bacillota</taxon>
        <taxon>Bacilli</taxon>
        <taxon>Lactobacillales</taxon>
        <taxon>Lactobacillaceae</taxon>
        <taxon>Leuconostoc</taxon>
    </lineage>
</organism>
<dbReference type="GO" id="GO:0015768">
    <property type="term" value="P:maltose transport"/>
    <property type="evidence" value="ECO:0007669"/>
    <property type="project" value="TreeGrafter"/>
</dbReference>
<dbReference type="PANTHER" id="PTHR30061:SF50">
    <property type="entry name" value="MALTOSE_MALTODEXTRIN-BINDING PERIPLASMIC PROTEIN"/>
    <property type="match status" value="1"/>
</dbReference>
<comment type="similarity">
    <text evidence="1">Belongs to the bacterial solute-binding protein 1 family.</text>
</comment>
<dbReference type="GO" id="GO:0055052">
    <property type="term" value="C:ATP-binding cassette (ABC) transporter complex, substrate-binding subunit-containing"/>
    <property type="evidence" value="ECO:0007669"/>
    <property type="project" value="TreeGrafter"/>
</dbReference>